<dbReference type="EMBL" id="JGZM01000002">
    <property type="protein sequence ID" value="KFI88588.1"/>
    <property type="molecule type" value="Genomic_DNA"/>
</dbReference>
<dbReference type="Proteomes" id="UP000029040">
    <property type="component" value="Unassembled WGS sequence"/>
</dbReference>
<sequence>MDGDVLFRRELPRTVGLSVTGGASTDLTDIVVTTESGERVELPDIAYRGNGPVVTGLALEADSYTVDMTVTYHEGMWGVQVHMGDVNGPDHNVASFGRSFELQLVREGCGSTLAGTEVSMDMVRPGTTWHVQVKVTDRGAGMELSVDGKPIASGQEELDEPRRTVAVARDSAAGVTYLRIVNAMAEPVSVGLSQTLDALGIPAASRASAMATVLTADNPYAGVRGEEAPTRPVERPCDLASGMYEAPAWSFTVIALK</sequence>
<evidence type="ECO:0000313" key="2">
    <source>
        <dbReference type="Proteomes" id="UP000029040"/>
    </source>
</evidence>
<reference evidence="1 2" key="1">
    <citation type="submission" date="2014-03" db="EMBL/GenBank/DDBJ databases">
        <title>Genomics of Bifidobacteria.</title>
        <authorList>
            <person name="Ventura M."/>
            <person name="Milani C."/>
            <person name="Lugli G.A."/>
        </authorList>
    </citation>
    <scope>NUCLEOTIDE SEQUENCE [LARGE SCALE GENOMIC DNA]</scope>
    <source>
        <strain evidence="1 2">LMG 14934</strain>
    </source>
</reference>
<comment type="caution">
    <text evidence="1">The sequence shown here is derived from an EMBL/GenBank/DDBJ whole genome shotgun (WGS) entry which is preliminary data.</text>
</comment>
<gene>
    <name evidence="1" type="ORF">BSAE_0345</name>
</gene>
<accession>A0A087CZ88</accession>
<dbReference type="AlphaFoldDB" id="A0A087CZ88"/>
<dbReference type="RefSeq" id="WP_033508113.1">
    <property type="nucleotide sequence ID" value="NZ_JDTM01000002.1"/>
</dbReference>
<organism evidence="1 2">
    <name type="scientific">Bifidobacterium pullorum subsp. saeculare DSM 6531 = LMG 14934</name>
    <dbReference type="NCBI Taxonomy" id="1437611"/>
    <lineage>
        <taxon>Bacteria</taxon>
        <taxon>Bacillati</taxon>
        <taxon>Actinomycetota</taxon>
        <taxon>Actinomycetes</taxon>
        <taxon>Bifidobacteriales</taxon>
        <taxon>Bifidobacteriaceae</taxon>
        <taxon>Bifidobacterium</taxon>
    </lineage>
</organism>
<evidence type="ECO:0000313" key="1">
    <source>
        <dbReference type="EMBL" id="KFI88588.1"/>
    </source>
</evidence>
<protein>
    <submittedName>
        <fullName evidence="1">Putative alpha-L-arabinofuranosidase C-terminus domain-containing protein</fullName>
    </submittedName>
</protein>
<proteinExistence type="predicted"/>
<name>A0A087CZ88_9BIFI</name>